<dbReference type="RefSeq" id="WP_015393882.1">
    <property type="nucleotide sequence ID" value="NC_020291.1"/>
</dbReference>
<protein>
    <recommendedName>
        <fullName evidence="3">N-acetyltransferase domain-containing protein</fullName>
    </recommendedName>
</protein>
<keyword evidence="2" id="KW-1185">Reference proteome</keyword>
<dbReference type="PATRIC" id="fig|931276.5.peg.3840"/>
<gene>
    <name evidence="1" type="ORF">Cspa_c38090</name>
</gene>
<dbReference type="Proteomes" id="UP000011728">
    <property type="component" value="Chromosome"/>
</dbReference>
<dbReference type="InterPro" id="IPR016181">
    <property type="entry name" value="Acyl_CoA_acyltransferase"/>
</dbReference>
<dbReference type="AlphaFoldDB" id="M1MI14"/>
<accession>M1MI14</accession>
<name>M1MI14_9CLOT</name>
<sequence length="142" mass="17008">MIEYDRRYFDKREEKIIDTLLQVLEPMIPNVTVELFYESIRIVQLYEDDRLVVGFKILHEEKKVELNCIIIPLKVKPKGIGDRIISAFLEVDKEFDYSFYITNIVTHKWYEKLLNSGAEEYGENGLYIDSIKWKPVEQNWLK</sequence>
<dbReference type="SUPFAM" id="SSF55729">
    <property type="entry name" value="Acyl-CoA N-acyltransferases (Nat)"/>
    <property type="match status" value="1"/>
</dbReference>
<dbReference type="HOGENOM" id="CLU_1812437_0_0_9"/>
<proteinExistence type="predicted"/>
<reference evidence="1 2" key="1">
    <citation type="submission" date="2013-02" db="EMBL/GenBank/DDBJ databases">
        <title>Genome sequence of Clostridium saccharoperbutylacetonicum N1-4(HMT).</title>
        <authorList>
            <person name="Poehlein A."/>
            <person name="Daniel R."/>
        </authorList>
    </citation>
    <scope>NUCLEOTIDE SEQUENCE [LARGE SCALE GENOMIC DNA]</scope>
    <source>
        <strain evidence="2">N1-4(HMT)</strain>
    </source>
</reference>
<organism evidence="1 2">
    <name type="scientific">Clostridium saccharoperbutylacetonicum N1-4(HMT)</name>
    <dbReference type="NCBI Taxonomy" id="931276"/>
    <lineage>
        <taxon>Bacteria</taxon>
        <taxon>Bacillati</taxon>
        <taxon>Bacillota</taxon>
        <taxon>Clostridia</taxon>
        <taxon>Eubacteriales</taxon>
        <taxon>Clostridiaceae</taxon>
        <taxon>Clostridium</taxon>
    </lineage>
</organism>
<evidence type="ECO:0008006" key="3">
    <source>
        <dbReference type="Google" id="ProtNLM"/>
    </source>
</evidence>
<dbReference type="KEGG" id="csr:Cspa_c38090"/>
<evidence type="ECO:0000313" key="1">
    <source>
        <dbReference type="EMBL" id="AGF57569.1"/>
    </source>
</evidence>
<evidence type="ECO:0000313" key="2">
    <source>
        <dbReference type="Proteomes" id="UP000011728"/>
    </source>
</evidence>
<dbReference type="EMBL" id="CP004121">
    <property type="protein sequence ID" value="AGF57569.1"/>
    <property type="molecule type" value="Genomic_DNA"/>
</dbReference>